<proteinExistence type="predicted"/>
<evidence type="ECO:0000313" key="2">
    <source>
        <dbReference type="Proteomes" id="UP000799436"/>
    </source>
</evidence>
<sequence>MTTCCTNNICSYSQLTVHNTVLVHISGSRRSTSSLFFFLPAQTQQAELLISPNKTTGPSSPSIDQKHRMSFYYYVPNVQPRFSYINGQVGPTAYGTMSHALVGLDYGGVTRWQYAYDHQGRNGTTIGKGMYDLGYSPANYGYYGLPQNQYHDEGPGGSAFWYGRYN</sequence>
<name>A0A6G1LIU1_9PEZI</name>
<keyword evidence="2" id="KW-1185">Reference proteome</keyword>
<evidence type="ECO:0000313" key="1">
    <source>
        <dbReference type="EMBL" id="KAF2772489.1"/>
    </source>
</evidence>
<organism evidence="1 2">
    <name type="scientific">Teratosphaeria nubilosa</name>
    <dbReference type="NCBI Taxonomy" id="161662"/>
    <lineage>
        <taxon>Eukaryota</taxon>
        <taxon>Fungi</taxon>
        <taxon>Dikarya</taxon>
        <taxon>Ascomycota</taxon>
        <taxon>Pezizomycotina</taxon>
        <taxon>Dothideomycetes</taxon>
        <taxon>Dothideomycetidae</taxon>
        <taxon>Mycosphaerellales</taxon>
        <taxon>Teratosphaeriaceae</taxon>
        <taxon>Teratosphaeria</taxon>
    </lineage>
</organism>
<dbReference type="Proteomes" id="UP000799436">
    <property type="component" value="Unassembled WGS sequence"/>
</dbReference>
<dbReference type="OrthoDB" id="10336197at2759"/>
<reference evidence="1" key="1">
    <citation type="journal article" date="2020" name="Stud. Mycol.">
        <title>101 Dothideomycetes genomes: a test case for predicting lifestyles and emergence of pathogens.</title>
        <authorList>
            <person name="Haridas S."/>
            <person name="Albert R."/>
            <person name="Binder M."/>
            <person name="Bloem J."/>
            <person name="Labutti K."/>
            <person name="Salamov A."/>
            <person name="Andreopoulos B."/>
            <person name="Baker S."/>
            <person name="Barry K."/>
            <person name="Bills G."/>
            <person name="Bluhm B."/>
            <person name="Cannon C."/>
            <person name="Castanera R."/>
            <person name="Culley D."/>
            <person name="Daum C."/>
            <person name="Ezra D."/>
            <person name="Gonzalez J."/>
            <person name="Henrissat B."/>
            <person name="Kuo A."/>
            <person name="Liang C."/>
            <person name="Lipzen A."/>
            <person name="Lutzoni F."/>
            <person name="Magnuson J."/>
            <person name="Mondo S."/>
            <person name="Nolan M."/>
            <person name="Ohm R."/>
            <person name="Pangilinan J."/>
            <person name="Park H.-J."/>
            <person name="Ramirez L."/>
            <person name="Alfaro M."/>
            <person name="Sun H."/>
            <person name="Tritt A."/>
            <person name="Yoshinaga Y."/>
            <person name="Zwiers L.-H."/>
            <person name="Turgeon B."/>
            <person name="Goodwin S."/>
            <person name="Spatafora J."/>
            <person name="Crous P."/>
            <person name="Grigoriev I."/>
        </authorList>
    </citation>
    <scope>NUCLEOTIDE SEQUENCE</scope>
    <source>
        <strain evidence="1">CBS 116005</strain>
    </source>
</reference>
<dbReference type="EMBL" id="ML995814">
    <property type="protein sequence ID" value="KAF2772489.1"/>
    <property type="molecule type" value="Genomic_DNA"/>
</dbReference>
<dbReference type="AlphaFoldDB" id="A0A6G1LIU1"/>
<protein>
    <submittedName>
        <fullName evidence="1">Uncharacterized protein</fullName>
    </submittedName>
</protein>
<gene>
    <name evidence="1" type="ORF">EJ03DRAFT_185925</name>
</gene>
<accession>A0A6G1LIU1</accession>